<dbReference type="NCBIfam" id="NF004760">
    <property type="entry name" value="PRK06091.1"/>
    <property type="match status" value="1"/>
</dbReference>
<proteinExistence type="predicted"/>
<organism evidence="2 3">
    <name type="scientific">Aeromonas cavernicola</name>
    <dbReference type="NCBI Taxonomy" id="1006623"/>
    <lineage>
        <taxon>Bacteria</taxon>
        <taxon>Pseudomonadati</taxon>
        <taxon>Pseudomonadota</taxon>
        <taxon>Gammaproteobacteria</taxon>
        <taxon>Aeromonadales</taxon>
        <taxon>Aeromonadaceae</taxon>
        <taxon>Aeromonas</taxon>
    </lineage>
</organism>
<dbReference type="GO" id="GO:0005829">
    <property type="term" value="C:cytosol"/>
    <property type="evidence" value="ECO:0007669"/>
    <property type="project" value="TreeGrafter"/>
</dbReference>
<dbReference type="PANTHER" id="PTHR11117:SF24">
    <property type="entry name" value="PROTEIN FDRA"/>
    <property type="match status" value="1"/>
</dbReference>
<accession>A0A2H9U9H2</accession>
<dbReference type="Proteomes" id="UP000235861">
    <property type="component" value="Unassembled WGS sequence"/>
</dbReference>
<dbReference type="SUPFAM" id="SSF52210">
    <property type="entry name" value="Succinyl-CoA synthetase domains"/>
    <property type="match status" value="2"/>
</dbReference>
<evidence type="ECO:0000313" key="3">
    <source>
        <dbReference type="Proteomes" id="UP000235861"/>
    </source>
</evidence>
<gene>
    <name evidence="2" type="ORF">CUC53_01290</name>
</gene>
<dbReference type="Pfam" id="PF00549">
    <property type="entry name" value="Ligase_CoA"/>
    <property type="match status" value="1"/>
</dbReference>
<dbReference type="OrthoDB" id="5580580at2"/>
<name>A0A2H9U9H2_9GAMM</name>
<dbReference type="GO" id="GO:0009361">
    <property type="term" value="C:succinate-CoA ligase complex (ADP-forming)"/>
    <property type="evidence" value="ECO:0007669"/>
    <property type="project" value="TreeGrafter"/>
</dbReference>
<dbReference type="GO" id="GO:0006099">
    <property type="term" value="P:tricarboxylic acid cycle"/>
    <property type="evidence" value="ECO:0007669"/>
    <property type="project" value="TreeGrafter"/>
</dbReference>
<dbReference type="GO" id="GO:0004775">
    <property type="term" value="F:succinate-CoA ligase (ADP-forming) activity"/>
    <property type="evidence" value="ECO:0007669"/>
    <property type="project" value="TreeGrafter"/>
</dbReference>
<keyword evidence="3" id="KW-1185">Reference proteome</keyword>
<dbReference type="GO" id="GO:0004776">
    <property type="term" value="F:succinate-CoA ligase (GDP-forming) activity"/>
    <property type="evidence" value="ECO:0007669"/>
    <property type="project" value="TreeGrafter"/>
</dbReference>
<protein>
    <recommendedName>
        <fullName evidence="1">ATP-citrate synthase/succinyl-CoA ligase C-terminal domain-containing protein</fullName>
    </recommendedName>
</protein>
<dbReference type="RefSeq" id="WP_100292483.1">
    <property type="nucleotide sequence ID" value="NZ_PGGC01000005.1"/>
</dbReference>
<dbReference type="PANTHER" id="PTHR11117">
    <property type="entry name" value="SUCCINYL-COA LIGASE SUBUNIT ALPHA"/>
    <property type="match status" value="1"/>
</dbReference>
<sequence>MLHYKIYPNLYKDSVSLMQISARLNGLEGIIQASVAMATEANLERMRDAGMAITATAKPSDLLIALLADEDVGTLALTVADELLRPAPVDQEQGIVGKRPATSLAMGKERAGDANLALISVPGRYAAAEALKALQLGMNVMLFSDNVSEEQEHAIKQFAGQRDLLVMGPDCGTAIVNGMPLGFANVVRQGAIGLIAASGTGLQEVSCRIHHLGEGVSQALGTGGRDLHAEIGGQTMLQGIRMLAADPATRLIVLISKPPADIVSEQVLKLARTCGKPVVVHFLGADPSTLAKHGVLPASSLQHAADVAVAALRGESLPAAVTVDDANLASTTAQLAKMAAGQRDIRGIFAGGTFCYEAQLALLAEGLTCESNAPVKGASALKESARGHGHSLVDMGDDEFTQGRPHPMIDPSLRNARLLQEAADPATAILLFDVVIGYGASLDPTAELLQILAKARQQADLAGRQLLFIGHVCGTELDPQSREQQIAALRQAGVMVASSNVQAAQLAARLALQLK</sequence>
<evidence type="ECO:0000259" key="1">
    <source>
        <dbReference type="Pfam" id="PF00549"/>
    </source>
</evidence>
<dbReference type="EMBL" id="PGGC01000005">
    <property type="protein sequence ID" value="PJG60662.1"/>
    <property type="molecule type" value="Genomic_DNA"/>
</dbReference>
<dbReference type="AlphaFoldDB" id="A0A2H9U9H2"/>
<dbReference type="InterPro" id="IPR016102">
    <property type="entry name" value="Succinyl-CoA_synth-like"/>
</dbReference>
<dbReference type="Gene3D" id="3.40.50.720">
    <property type="entry name" value="NAD(P)-binding Rossmann-like Domain"/>
    <property type="match status" value="1"/>
</dbReference>
<feature type="domain" description="ATP-citrate synthase/succinyl-CoA ligase C-terminal" evidence="1">
    <location>
        <begin position="348"/>
        <end position="509"/>
    </location>
</feature>
<evidence type="ECO:0000313" key="2">
    <source>
        <dbReference type="EMBL" id="PJG60662.1"/>
    </source>
</evidence>
<dbReference type="InterPro" id="IPR005811">
    <property type="entry name" value="SUCC_ACL_C"/>
</dbReference>
<reference evidence="2 3" key="1">
    <citation type="submission" date="2017-11" db="EMBL/GenBank/DDBJ databases">
        <title>Draft genome sequence of environmental isolate Aeromonas cavernicola sp. nov. MDC 2508.</title>
        <authorList>
            <person name="Colston S.M."/>
            <person name="Navarro A."/>
            <person name="Martinez-Murcia A.J."/>
            <person name="Graf J."/>
        </authorList>
    </citation>
    <scope>NUCLEOTIDE SEQUENCE [LARGE SCALE GENOMIC DNA]</scope>
    <source>
        <strain evidence="2 3">MDC 2508</strain>
    </source>
</reference>
<dbReference type="Gene3D" id="3.40.50.261">
    <property type="entry name" value="Succinyl-CoA synthetase domains"/>
    <property type="match status" value="2"/>
</dbReference>
<comment type="caution">
    <text evidence="2">The sequence shown here is derived from an EMBL/GenBank/DDBJ whole genome shotgun (WGS) entry which is preliminary data.</text>
</comment>